<dbReference type="CDD" id="cd11615">
    <property type="entry name" value="SAF_NeuB_like"/>
    <property type="match status" value="1"/>
</dbReference>
<name>A0A0F9KJL4_9ZZZZ</name>
<dbReference type="InterPro" id="IPR057736">
    <property type="entry name" value="SAF_PseI/NeuA/NeuB"/>
</dbReference>
<dbReference type="PROSITE" id="PS50844">
    <property type="entry name" value="AFP_LIKE"/>
    <property type="match status" value="1"/>
</dbReference>
<feature type="domain" description="AFP-like" evidence="1">
    <location>
        <begin position="290"/>
        <end position="348"/>
    </location>
</feature>
<dbReference type="Pfam" id="PF03102">
    <property type="entry name" value="NeuB"/>
    <property type="match status" value="1"/>
</dbReference>
<dbReference type="InterPro" id="IPR013785">
    <property type="entry name" value="Aldolase_TIM"/>
</dbReference>
<dbReference type="InterPro" id="IPR036237">
    <property type="entry name" value="Xyl_isomerase-like_sf"/>
</dbReference>
<dbReference type="InterPro" id="IPR051690">
    <property type="entry name" value="PseI-like"/>
</dbReference>
<dbReference type="EMBL" id="LAZR01007904">
    <property type="protein sequence ID" value="KKM82168.1"/>
    <property type="molecule type" value="Genomic_DNA"/>
</dbReference>
<dbReference type="Pfam" id="PF08666">
    <property type="entry name" value="SAF"/>
    <property type="match status" value="1"/>
</dbReference>
<evidence type="ECO:0000313" key="2">
    <source>
        <dbReference type="EMBL" id="KKM82168.1"/>
    </source>
</evidence>
<evidence type="ECO:0000259" key="1">
    <source>
        <dbReference type="PROSITE" id="PS50844"/>
    </source>
</evidence>
<reference evidence="2" key="1">
    <citation type="journal article" date="2015" name="Nature">
        <title>Complex archaea that bridge the gap between prokaryotes and eukaryotes.</title>
        <authorList>
            <person name="Spang A."/>
            <person name="Saw J.H."/>
            <person name="Jorgensen S.L."/>
            <person name="Zaremba-Niedzwiedzka K."/>
            <person name="Martijn J."/>
            <person name="Lind A.E."/>
            <person name="van Eijk R."/>
            <person name="Schleper C."/>
            <person name="Guy L."/>
            <person name="Ettema T.J."/>
        </authorList>
    </citation>
    <scope>NUCLEOTIDE SEQUENCE</scope>
</reference>
<dbReference type="Gene3D" id="3.90.1210.10">
    <property type="entry name" value="Antifreeze-like/N-acetylneuraminic acid synthase C-terminal domain"/>
    <property type="match status" value="1"/>
</dbReference>
<dbReference type="InterPro" id="IPR036732">
    <property type="entry name" value="AFP_Neu5c_C_sf"/>
</dbReference>
<dbReference type="PANTHER" id="PTHR42966:SF3">
    <property type="entry name" value="BLR5971 PROTEIN"/>
    <property type="match status" value="1"/>
</dbReference>
<dbReference type="Pfam" id="PF01261">
    <property type="entry name" value="AP_endonuc_2"/>
    <property type="match status" value="1"/>
</dbReference>
<dbReference type="InterPro" id="IPR013132">
    <property type="entry name" value="PseI/NeuA/B-like_N"/>
</dbReference>
<dbReference type="InterPro" id="IPR013022">
    <property type="entry name" value="Xyl_isomerase-like_TIM-brl"/>
</dbReference>
<dbReference type="Gene3D" id="3.20.20.70">
    <property type="entry name" value="Aldolase class I"/>
    <property type="match status" value="1"/>
</dbReference>
<gene>
    <name evidence="2" type="ORF">LCGC14_1322290</name>
</gene>
<dbReference type="Gene3D" id="3.20.20.150">
    <property type="entry name" value="Divalent-metal-dependent TIM barrel enzymes"/>
    <property type="match status" value="1"/>
</dbReference>
<dbReference type="GO" id="GO:0047444">
    <property type="term" value="F:N-acylneuraminate-9-phosphate synthase activity"/>
    <property type="evidence" value="ECO:0007669"/>
    <property type="project" value="TreeGrafter"/>
</dbReference>
<proteinExistence type="predicted"/>
<dbReference type="SMART" id="SM00858">
    <property type="entry name" value="SAF"/>
    <property type="match status" value="1"/>
</dbReference>
<dbReference type="SUPFAM" id="SSF51569">
    <property type="entry name" value="Aldolase"/>
    <property type="match status" value="1"/>
</dbReference>
<sequence>MEPYITINGRKIGSDFPTYIIGEVGINHNGSVEIAKYLIDVCIKSEADCVKFQKREFDDLYTKTVLENSKILDQQTYYTLYAQKRAELSFNDLKFLKKYAENKGLDFLCTPFDKKSVDILEKLQINAYKAGSPDLTNFPLLNYICSKKKPMILSTGMSTLNEIEKTVNFLNTKNIQFCLLHCNSTYPAMKEDINLNFIKTLKKFGVPVGYSGHERGLAISIAASLLGACIVERHITLDRTMKGPDHAASLEPEGFRRLIRDIRVIEVAKGQEKRFLSRGEYFNRNILGKSLVTTMSIKKGEIFTEEMITSKSPAKGISPQFYFEFIGKKALRDLNFEEYLKYSDLGRTASDIKLNPCYNWGFIVRFNDYKNYIQYKPKLFEFHFSDQDLFASLDKWFSETVNAELAVHAPTNWDDDVLDISADSEILQSRSIESIINTIDITKQMVKYFIKQKDKPVKMVLHAPGINRFERINDIELYYKNLHDALQSIDFNGIELLLENLGPFGWYYGGQGFNNIFYNPKEIREFLEKEKLKMAFDTSHAAMYVNSLTKNKITIRQFYKEVEHLIRHVHVADTIGTMGEGLQIGEGMINFKEFLPELIKSNLSYLPEIWLGHNYGGRGFIHGLNKITDIVMNS</sequence>
<dbReference type="SUPFAM" id="SSF51269">
    <property type="entry name" value="AFP III-like domain"/>
    <property type="match status" value="1"/>
</dbReference>
<accession>A0A0F9KJL4</accession>
<dbReference type="InterPro" id="IPR013974">
    <property type="entry name" value="SAF"/>
</dbReference>
<protein>
    <recommendedName>
        <fullName evidence="1">AFP-like domain-containing protein</fullName>
    </recommendedName>
</protein>
<dbReference type="AlphaFoldDB" id="A0A0F9KJL4"/>
<dbReference type="InterPro" id="IPR006190">
    <property type="entry name" value="SAF_AFP_Neu5Ac"/>
</dbReference>
<dbReference type="SUPFAM" id="SSF51658">
    <property type="entry name" value="Xylose isomerase-like"/>
    <property type="match status" value="1"/>
</dbReference>
<dbReference type="GO" id="GO:0016051">
    <property type="term" value="P:carbohydrate biosynthetic process"/>
    <property type="evidence" value="ECO:0007669"/>
    <property type="project" value="InterPro"/>
</dbReference>
<organism evidence="2">
    <name type="scientific">marine sediment metagenome</name>
    <dbReference type="NCBI Taxonomy" id="412755"/>
    <lineage>
        <taxon>unclassified sequences</taxon>
        <taxon>metagenomes</taxon>
        <taxon>ecological metagenomes</taxon>
    </lineage>
</organism>
<dbReference type="PANTHER" id="PTHR42966">
    <property type="entry name" value="N-ACETYLNEURAMINATE SYNTHASE"/>
    <property type="match status" value="1"/>
</dbReference>
<comment type="caution">
    <text evidence="2">The sequence shown here is derived from an EMBL/GenBank/DDBJ whole genome shotgun (WGS) entry which is preliminary data.</text>
</comment>